<dbReference type="EMBL" id="CP095353">
    <property type="protein sequence ID" value="XAG69150.1"/>
    <property type="molecule type" value="Genomic_DNA"/>
</dbReference>
<protein>
    <submittedName>
        <fullName evidence="2">Uncharacterized protein</fullName>
    </submittedName>
</protein>
<proteinExistence type="predicted"/>
<sequence>MNPLRLSLLREQVEGSKSAVARYWLTANRDQRSAICYIARLNPDTHGEQAITAMAKGDREAIRQAVIRLEWQSLFHGCMSHYEWHEGCVSAEQPRGKPKEITHQAERLERSKHLLNTLVNQHPPVNYGQKKTPITGAANT</sequence>
<evidence type="ECO:0000256" key="1">
    <source>
        <dbReference type="SAM" id="MobiDB-lite"/>
    </source>
</evidence>
<feature type="region of interest" description="Disordered" evidence="1">
    <location>
        <begin position="121"/>
        <end position="140"/>
    </location>
</feature>
<organism evidence="2">
    <name type="scientific">bacterium 19CA06SA08-2</name>
    <dbReference type="NCBI Taxonomy" id="2920658"/>
    <lineage>
        <taxon>Bacteria</taxon>
    </lineage>
</organism>
<reference evidence="2" key="1">
    <citation type="submission" date="2022-03" db="EMBL/GenBank/DDBJ databases">
        <title>Sea Food Isolates.</title>
        <authorList>
            <person name="Li c."/>
        </authorList>
    </citation>
    <scope>NUCLEOTIDE SEQUENCE</scope>
    <source>
        <strain evidence="2">19CA06SA08-2</strain>
    </source>
</reference>
<dbReference type="AlphaFoldDB" id="A0AAU6U693"/>
<evidence type="ECO:0000313" key="2">
    <source>
        <dbReference type="EMBL" id="XAG69150.1"/>
    </source>
</evidence>
<accession>A0AAU6U693</accession>
<gene>
    <name evidence="2" type="ORF">MRM75_21610</name>
</gene>
<name>A0AAU6U693_UNCXX</name>